<keyword evidence="2" id="KW-1185">Reference proteome</keyword>
<protein>
    <recommendedName>
        <fullName evidence="3">Rpn family recombination-promoting nuclease/putative transposase</fullName>
    </recommendedName>
</protein>
<accession>A0A3A9AIA3</accession>
<evidence type="ECO:0000313" key="2">
    <source>
        <dbReference type="Proteomes" id="UP000280696"/>
    </source>
</evidence>
<evidence type="ECO:0000313" key="1">
    <source>
        <dbReference type="EMBL" id="RKI91320.1"/>
    </source>
</evidence>
<reference evidence="1 2" key="1">
    <citation type="submission" date="2018-09" db="EMBL/GenBank/DDBJ databases">
        <title>Murine metabolic-syndrome-specific gut microbial biobank.</title>
        <authorList>
            <person name="Liu C."/>
        </authorList>
    </citation>
    <scope>NUCLEOTIDE SEQUENCE [LARGE SCALE GENOMIC DNA]</scope>
    <source>
        <strain evidence="1 2">0.1xD8-82</strain>
    </source>
</reference>
<dbReference type="EMBL" id="RAYQ01000010">
    <property type="protein sequence ID" value="RKI91320.1"/>
    <property type="molecule type" value="Genomic_DNA"/>
</dbReference>
<dbReference type="AlphaFoldDB" id="A0A3A9AIA3"/>
<comment type="caution">
    <text evidence="1">The sequence shown here is derived from an EMBL/GenBank/DDBJ whole genome shotgun (WGS) entry which is preliminary data.</text>
</comment>
<proteinExistence type="predicted"/>
<dbReference type="OrthoDB" id="9775482at2"/>
<organism evidence="1 2">
    <name type="scientific">Parablautia intestinalis</name>
    <dbReference type="NCBI Taxonomy" id="2320100"/>
    <lineage>
        <taxon>Bacteria</taxon>
        <taxon>Bacillati</taxon>
        <taxon>Bacillota</taxon>
        <taxon>Clostridia</taxon>
        <taxon>Lachnospirales</taxon>
        <taxon>Lachnospiraceae</taxon>
        <taxon>Parablautia</taxon>
    </lineage>
</organism>
<sequence length="340" mass="39801">MGYTKKTLQELDLIDNFLSNAIASNQELSGPFYRLLLSVLLEKELKEVRVLAQQIIPAATPELRGIRMDVEVTEYDEGTVTNLYDIEPHLKDGLHLPRHNRYYQAKIDGRYIKRGMKDFSKIPNLYVITITNYDLFGKDYMMYTVHNKCEEIPDMEYDDGLKFLYFYTKGKKGGSQAIKNMLTYIQNSESKNAVDEATKKIDFYVSRVKNLPEVEAGYMTLGDWIDSIKEDMAEEIREEVKEEVREEVKEEVRQEVKEEVRQEVKKEVREEITESLTKEVTDEVTEKVTSEVKEQNIKIMIGVFQEYHDTKENAAAKLRCKFPEYAQQAEELIEKYWEEG</sequence>
<evidence type="ECO:0008006" key="3">
    <source>
        <dbReference type="Google" id="ProtNLM"/>
    </source>
</evidence>
<dbReference type="Proteomes" id="UP000280696">
    <property type="component" value="Unassembled WGS sequence"/>
</dbReference>
<dbReference type="RefSeq" id="WP_120469488.1">
    <property type="nucleotide sequence ID" value="NZ_RAYQ01000010.1"/>
</dbReference>
<name>A0A3A9AIA3_9FIRM</name>
<gene>
    <name evidence="1" type="ORF">D7V94_10490</name>
</gene>